<dbReference type="InParanoid" id="A0A1B1AKP9"/>
<reference evidence="2 3" key="1">
    <citation type="submission" date="2015-11" db="EMBL/GenBank/DDBJ databases">
        <title>Whole-Genome Sequence of Candidatus Oderbacter manganicum from the National Park Lower Oder Valley, Germany.</title>
        <authorList>
            <person name="Braun B."/>
            <person name="Liere K."/>
            <person name="Szewzyk U."/>
        </authorList>
    </citation>
    <scope>NUCLEOTIDE SEQUENCE [LARGE SCALE GENOMIC DNA]</scope>
    <source>
        <strain evidence="2 3">OTSz_A_272</strain>
    </source>
</reference>
<dbReference type="InterPro" id="IPR010879">
    <property type="entry name" value="DUF1508"/>
</dbReference>
<proteinExistence type="predicted"/>
<keyword evidence="3" id="KW-1185">Reference proteome</keyword>
<dbReference type="EMBL" id="CP013244">
    <property type="protein sequence ID" value="ANP47121.1"/>
    <property type="molecule type" value="Genomic_DNA"/>
</dbReference>
<dbReference type="Pfam" id="PF07411">
    <property type="entry name" value="DUF1508"/>
    <property type="match status" value="1"/>
</dbReference>
<evidence type="ECO:0000313" key="2">
    <source>
        <dbReference type="EMBL" id="ANP47121.1"/>
    </source>
</evidence>
<evidence type="ECO:0000313" key="3">
    <source>
        <dbReference type="Proteomes" id="UP000092498"/>
    </source>
</evidence>
<protein>
    <recommendedName>
        <fullName evidence="1">DUF1508 domain-containing protein</fullName>
    </recommendedName>
</protein>
<dbReference type="Gene3D" id="3.30.160.160">
    <property type="entry name" value="YegP-like"/>
    <property type="match status" value="1"/>
</dbReference>
<dbReference type="Proteomes" id="UP000092498">
    <property type="component" value="Chromosome"/>
</dbReference>
<evidence type="ECO:0000259" key="1">
    <source>
        <dbReference type="Pfam" id="PF07411"/>
    </source>
</evidence>
<dbReference type="SUPFAM" id="SSF160113">
    <property type="entry name" value="YegP-like"/>
    <property type="match status" value="1"/>
</dbReference>
<name>A0A1B1AKP9_9PROT</name>
<feature type="domain" description="DUF1508" evidence="1">
    <location>
        <begin position="15"/>
        <end position="42"/>
    </location>
</feature>
<dbReference type="RefSeq" id="WP_066772849.1">
    <property type="nucleotide sequence ID" value="NZ_CP013244.1"/>
</dbReference>
<dbReference type="InterPro" id="IPR036913">
    <property type="entry name" value="YegP-like_sf"/>
</dbReference>
<accession>A0A1B1AKP9</accession>
<dbReference type="AlphaFoldDB" id="A0A1B1AKP9"/>
<gene>
    <name evidence="2" type="ORF">ATE48_14940</name>
</gene>
<organism evidence="2 3">
    <name type="scientific">Candidatus Viadribacter manganicus</name>
    <dbReference type="NCBI Taxonomy" id="1759059"/>
    <lineage>
        <taxon>Bacteria</taxon>
        <taxon>Pseudomonadati</taxon>
        <taxon>Pseudomonadota</taxon>
        <taxon>Alphaproteobacteria</taxon>
        <taxon>Hyphomonadales</taxon>
        <taxon>Hyphomonadaceae</taxon>
        <taxon>Candidatus Viadribacter</taxon>
    </lineage>
</organism>
<sequence length="66" mass="7603">MYFYVYREQSPRRDYRWTLYAANGRKIANSGEGFVARAGCYRSMQLLIGLDNIPIRHSTNAAGQRA</sequence>
<dbReference type="STRING" id="1759059.ATE48_14940"/>
<dbReference type="KEGG" id="cbot:ATE48_14940"/>